<dbReference type="GeneTree" id="ENSGT00530000063405"/>
<proteinExistence type="predicted"/>
<name>A0A3Q2Y3I4_HIPCM</name>
<sequence>LTQPSSRTFVEVINEKYSPENFPCRRGLGMGVVVVPTACPQGSPMKDRLNLPSVLVLNGCGISKAGDQSEIAAFCAHVMELDLSHNKLQDWHEVALKHFLGSDVSSSTTPKCAGTL</sequence>
<reference evidence="1" key="1">
    <citation type="submission" date="2025-08" db="UniProtKB">
        <authorList>
            <consortium name="Ensembl"/>
        </authorList>
    </citation>
    <scope>IDENTIFICATION</scope>
</reference>
<dbReference type="Ensembl" id="ENSHCOT00000018936.1">
    <property type="protein sequence ID" value="ENSHCOP00000012021.1"/>
    <property type="gene ID" value="ENSHCOG00000015004.1"/>
</dbReference>
<protein>
    <submittedName>
        <fullName evidence="1">Tubulin folding cofactor E-like a</fullName>
    </submittedName>
</protein>
<keyword evidence="2" id="KW-1185">Reference proteome</keyword>
<evidence type="ECO:0000313" key="2">
    <source>
        <dbReference type="Proteomes" id="UP000264820"/>
    </source>
</evidence>
<dbReference type="AlphaFoldDB" id="A0A3Q2Y3I4"/>
<accession>A0A3Q2Y3I4</accession>
<organism evidence="1 2">
    <name type="scientific">Hippocampus comes</name>
    <name type="common">Tiger tail seahorse</name>
    <dbReference type="NCBI Taxonomy" id="109280"/>
    <lineage>
        <taxon>Eukaryota</taxon>
        <taxon>Metazoa</taxon>
        <taxon>Chordata</taxon>
        <taxon>Craniata</taxon>
        <taxon>Vertebrata</taxon>
        <taxon>Euteleostomi</taxon>
        <taxon>Actinopterygii</taxon>
        <taxon>Neopterygii</taxon>
        <taxon>Teleostei</taxon>
        <taxon>Neoteleostei</taxon>
        <taxon>Acanthomorphata</taxon>
        <taxon>Syngnathiaria</taxon>
        <taxon>Syngnathiformes</taxon>
        <taxon>Syngnathoidei</taxon>
        <taxon>Syngnathidae</taxon>
        <taxon>Hippocampus</taxon>
    </lineage>
</organism>
<evidence type="ECO:0000313" key="1">
    <source>
        <dbReference type="Ensembl" id="ENSHCOP00000012021.1"/>
    </source>
</evidence>
<dbReference type="Proteomes" id="UP000264820">
    <property type="component" value="Unplaced"/>
</dbReference>
<reference evidence="1" key="2">
    <citation type="submission" date="2025-09" db="UniProtKB">
        <authorList>
            <consortium name="Ensembl"/>
        </authorList>
    </citation>
    <scope>IDENTIFICATION</scope>
</reference>